<name>B1X0M5_CROS5</name>
<dbReference type="Proteomes" id="UP000001203">
    <property type="component" value="Chromosome circular"/>
</dbReference>
<reference evidence="2 3" key="1">
    <citation type="journal article" date="2008" name="Proc. Natl. Acad. Sci. U.S.A.">
        <title>The genome of Cyanothece 51142, a unicellular diazotrophic cyanobacterium important in the marine nitrogen cycle.</title>
        <authorList>
            <person name="Welsh E.A."/>
            <person name="Liberton M."/>
            <person name="Stoeckel J."/>
            <person name="Loh T."/>
            <person name="Elvitigala T."/>
            <person name="Wang C."/>
            <person name="Wollam A."/>
            <person name="Fulton R.S."/>
            <person name="Clifton S.W."/>
            <person name="Jacobs J.M."/>
            <person name="Aurora R."/>
            <person name="Ghosh B.K."/>
            <person name="Sherman L.A."/>
            <person name="Smith R.D."/>
            <person name="Wilson R.K."/>
            <person name="Pakrasi H.B."/>
        </authorList>
    </citation>
    <scope>NUCLEOTIDE SEQUENCE [LARGE SCALE GENOMIC DNA]</scope>
    <source>
        <strain evidence="3">ATCC 51142 / BH68</strain>
    </source>
</reference>
<dbReference type="OrthoDB" id="454050at2"/>
<accession>B1X0M5</accession>
<dbReference type="RefSeq" id="WP_009545767.1">
    <property type="nucleotide sequence ID" value="NC_010546.1"/>
</dbReference>
<dbReference type="EMBL" id="CP000806">
    <property type="protein sequence ID" value="ACB51314.1"/>
    <property type="molecule type" value="Genomic_DNA"/>
</dbReference>
<gene>
    <name evidence="2" type="ordered locus">cce_1964</name>
</gene>
<dbReference type="KEGG" id="cyt:cce_1964"/>
<keyword evidence="3" id="KW-1185">Reference proteome</keyword>
<dbReference type="Pfam" id="PF04755">
    <property type="entry name" value="PAP_fibrillin"/>
    <property type="match status" value="1"/>
</dbReference>
<dbReference type="HOGENOM" id="CLU_919315_0_0_3"/>
<feature type="domain" description="Plastid lipid-associated protein/fibrillin conserved" evidence="1">
    <location>
        <begin position="27"/>
        <end position="245"/>
    </location>
</feature>
<organism evidence="2 3">
    <name type="scientific">Crocosphaera subtropica (strain ATCC 51142 / BH68)</name>
    <name type="common">Cyanothece sp. (strain ATCC 51142)</name>
    <dbReference type="NCBI Taxonomy" id="43989"/>
    <lineage>
        <taxon>Bacteria</taxon>
        <taxon>Bacillati</taxon>
        <taxon>Cyanobacteriota</taxon>
        <taxon>Cyanophyceae</taxon>
        <taxon>Oscillatoriophycideae</taxon>
        <taxon>Chroococcales</taxon>
        <taxon>Aphanothecaceae</taxon>
        <taxon>Crocosphaera</taxon>
        <taxon>Crocosphaera subtropica</taxon>
    </lineage>
</organism>
<evidence type="ECO:0000313" key="3">
    <source>
        <dbReference type="Proteomes" id="UP000001203"/>
    </source>
</evidence>
<protein>
    <recommendedName>
        <fullName evidence="1">Plastid lipid-associated protein/fibrillin conserved domain-containing protein</fullName>
    </recommendedName>
</protein>
<evidence type="ECO:0000313" key="2">
    <source>
        <dbReference type="EMBL" id="ACB51314.1"/>
    </source>
</evidence>
<sequence length="249" mass="27989">MSILTTRDAAKTALRDALQQYDGDVKHEVVKAKIEQLCELNPTVAPTHSDRLESAEWMLISAPSFPQGEKLPNGQYAYTLGRLAFNLFKPTNLKVVIDCVKQPILKLEEVNKFSHDIVVEFTVIDSDFPKLKGLIYNLGICYPDTDNTVQVEFTGGKLSPQPNQDLNLWKQVFNQEKSDNKGLKEAFTSFILKIIFGLVPPNAMNNQTGEITFEMKRSPKGKSSILYLDEEIRINKGDKGTVVVLQRSL</sequence>
<proteinExistence type="predicted"/>
<dbReference type="InterPro" id="IPR006843">
    <property type="entry name" value="PAP/fibrillin_dom"/>
</dbReference>
<dbReference type="AlphaFoldDB" id="B1X0M5"/>
<evidence type="ECO:0000259" key="1">
    <source>
        <dbReference type="Pfam" id="PF04755"/>
    </source>
</evidence>
<dbReference type="eggNOG" id="ENOG502ZB7V">
    <property type="taxonomic scope" value="Bacteria"/>
</dbReference>
<dbReference type="STRING" id="43989.cce_1964"/>